<dbReference type="RefSeq" id="WP_073572100.1">
    <property type="nucleotide sequence ID" value="NZ_FRXN01000003.1"/>
</dbReference>
<accession>A0A1M7ZDN2</accession>
<dbReference type="Pfam" id="PF19420">
    <property type="entry name" value="DDAH_eukar"/>
    <property type="match status" value="1"/>
</dbReference>
<dbReference type="AlphaFoldDB" id="A0A1M7ZDN2"/>
<protein>
    <recommendedName>
        <fullName evidence="3">Amidinotransferase</fullName>
    </recommendedName>
</protein>
<gene>
    <name evidence="1" type="ORF">SAMN04488108_2466</name>
</gene>
<dbReference type="Proteomes" id="UP000184609">
    <property type="component" value="Unassembled WGS sequence"/>
</dbReference>
<organism evidence="1 2">
    <name type="scientific">Algoriphagus zhangzhouensis</name>
    <dbReference type="NCBI Taxonomy" id="1073327"/>
    <lineage>
        <taxon>Bacteria</taxon>
        <taxon>Pseudomonadati</taxon>
        <taxon>Bacteroidota</taxon>
        <taxon>Cytophagia</taxon>
        <taxon>Cytophagales</taxon>
        <taxon>Cyclobacteriaceae</taxon>
        <taxon>Algoriphagus</taxon>
    </lineage>
</organism>
<sequence>MQTTSRILMVRPANFGFNSETAENNFYQKKDERSTEEIRNLAKKEFDGFVSLLRDQRVEVMVVEDTESPVKTDAVFPNNWFSTHPDGKLILYPMYSPNRRLERRKDIVEKLMNEGFQVNEILDLSFFEQDDQFLEGTGSMVMDHDAKVIYACFAERTHPFPLEYVGKLLGYKIIGFEAQQEIDGNLSPIYHTNVMMHVGTDLAVVCLESITKASDRLKVQQSLTNAGKKVIPITAKQKFNFAGNMLEVSNDGGEKFTVMSQTAYDSLNVGQIQIIEKYTTIISPQIPTIEKLGGGSARCMIAEIFLPKTSKFSGLIPNGPSLV</sequence>
<dbReference type="NCBIfam" id="NF046062">
    <property type="entry name" value="citrull_CtlX"/>
    <property type="match status" value="1"/>
</dbReference>
<evidence type="ECO:0000313" key="1">
    <source>
        <dbReference type="EMBL" id="SHO63015.1"/>
    </source>
</evidence>
<dbReference type="SUPFAM" id="SSF55909">
    <property type="entry name" value="Pentein"/>
    <property type="match status" value="1"/>
</dbReference>
<dbReference type="PIRSF" id="PIRSF028188">
    <property type="entry name" value="Amdntrnsf_FN0238"/>
    <property type="match status" value="1"/>
</dbReference>
<dbReference type="PANTHER" id="PTHR43224">
    <property type="entry name" value="AMIDINOTRANSFERASE"/>
    <property type="match status" value="1"/>
</dbReference>
<dbReference type="EMBL" id="FRXN01000003">
    <property type="protein sequence ID" value="SHO63015.1"/>
    <property type="molecule type" value="Genomic_DNA"/>
</dbReference>
<name>A0A1M7ZDN2_9BACT</name>
<dbReference type="InterPro" id="IPR014541">
    <property type="entry name" value="Amdntrnsf_FN0238"/>
</dbReference>
<keyword evidence="2" id="KW-1185">Reference proteome</keyword>
<reference evidence="2" key="1">
    <citation type="submission" date="2016-12" db="EMBL/GenBank/DDBJ databases">
        <authorList>
            <person name="Varghese N."/>
            <person name="Submissions S."/>
        </authorList>
    </citation>
    <scope>NUCLEOTIDE SEQUENCE [LARGE SCALE GENOMIC DNA]</scope>
    <source>
        <strain evidence="2">DSM 25035</strain>
    </source>
</reference>
<dbReference type="Gene3D" id="3.75.10.10">
    <property type="entry name" value="L-arginine/glycine Amidinotransferase, Chain A"/>
    <property type="match status" value="1"/>
</dbReference>
<dbReference type="PANTHER" id="PTHR43224:SF1">
    <property type="entry name" value="AMIDINOTRANSFERASE"/>
    <property type="match status" value="1"/>
</dbReference>
<evidence type="ECO:0000313" key="2">
    <source>
        <dbReference type="Proteomes" id="UP000184609"/>
    </source>
</evidence>
<dbReference type="STRING" id="1073327.SAMN04488108_2466"/>
<proteinExistence type="predicted"/>
<evidence type="ECO:0008006" key="3">
    <source>
        <dbReference type="Google" id="ProtNLM"/>
    </source>
</evidence>